<feature type="coiled-coil region" evidence="1">
    <location>
        <begin position="148"/>
        <end position="207"/>
    </location>
</feature>
<evidence type="ECO:0000256" key="1">
    <source>
        <dbReference type="SAM" id="Coils"/>
    </source>
</evidence>
<dbReference type="PANTHER" id="PTHR15347">
    <property type="entry name" value="SPERM-ASSOCIATED ANTIGEN 5"/>
    <property type="match status" value="1"/>
</dbReference>
<reference evidence="3 4" key="1">
    <citation type="journal article" date="2018" name="Nat. Ecol. Evol.">
        <title>Shark genomes provide insights into elasmobranch evolution and the origin of vertebrates.</title>
        <authorList>
            <person name="Hara Y"/>
            <person name="Yamaguchi K"/>
            <person name="Onimaru K"/>
            <person name="Kadota M"/>
            <person name="Koyanagi M"/>
            <person name="Keeley SD"/>
            <person name="Tatsumi K"/>
            <person name="Tanaka K"/>
            <person name="Motone F"/>
            <person name="Kageyama Y"/>
            <person name="Nozu R"/>
            <person name="Adachi N"/>
            <person name="Nishimura O"/>
            <person name="Nakagawa R"/>
            <person name="Tanegashima C"/>
            <person name="Kiyatake I"/>
            <person name="Matsumoto R"/>
            <person name="Murakumo K"/>
            <person name="Nishida K"/>
            <person name="Terakita A"/>
            <person name="Kuratani S"/>
            <person name="Sato K"/>
            <person name="Hyodo S Kuraku.S."/>
        </authorList>
    </citation>
    <scope>NUCLEOTIDE SEQUENCE [LARGE SCALE GENOMIC DNA]</scope>
</reference>
<comment type="caution">
    <text evidence="3">The sequence shown here is derived from an EMBL/GenBank/DDBJ whole genome shotgun (WGS) entry which is preliminary data.</text>
</comment>
<evidence type="ECO:0000256" key="2">
    <source>
        <dbReference type="SAM" id="MobiDB-lite"/>
    </source>
</evidence>
<keyword evidence="1" id="KW-0175">Coiled coil</keyword>
<organism evidence="3 4">
    <name type="scientific">Scyliorhinus torazame</name>
    <name type="common">Cloudy catshark</name>
    <name type="synonym">Catulus torazame</name>
    <dbReference type="NCBI Taxonomy" id="75743"/>
    <lineage>
        <taxon>Eukaryota</taxon>
        <taxon>Metazoa</taxon>
        <taxon>Chordata</taxon>
        <taxon>Craniata</taxon>
        <taxon>Vertebrata</taxon>
        <taxon>Chondrichthyes</taxon>
        <taxon>Elasmobranchii</taxon>
        <taxon>Galeomorphii</taxon>
        <taxon>Galeoidea</taxon>
        <taxon>Carcharhiniformes</taxon>
        <taxon>Scyliorhinidae</taxon>
        <taxon>Scyliorhinus</taxon>
    </lineage>
</organism>
<dbReference type="STRING" id="75743.A0A401Q2X8"/>
<protein>
    <submittedName>
        <fullName evidence="3">Uncharacterized protein</fullName>
    </submittedName>
</protein>
<dbReference type="AlphaFoldDB" id="A0A401Q2X8"/>
<sequence>MTDQLAKVQEERDKLMKENGRYFVELATIEASLKLSEAALAETTEKLQTCEAHNKKLADTLKENVKSLQDAVDKLLQEKEFMLSFQAEVANLTKALTLKDAELQELFDTQAEAALISDYNKFMEQELKVTREHLIEMEGQLGEQVRTLHDRNLECEELRSQCDQCQRNLDTVKQDAREMLLEMGQQMNQATVEISALKAQIQDVIKSTAPTRKNWQQNYPVAVAGTDHLPPESQTEGEAKATQEMSQSSKEHQEGTPCDIRRDHSAFVPIGPTMLNPPETPLGSGNCHGAFTKVEPITPKKPEVEDTLLLIVAELRVALQKLLDSMQLQVKDLQQEITNVREQRRVMFSKNWSEVSSLQSKVLVLETENRKLNRDLKAQIETNSELKQAVNVHDETILDFSKQMETNLKEHSEFLAMKEEVSGVKRQLQRWETEAYACREQLNKMQSSGGTWDMNWLEEKVELQCQVKKLREAYIQKENDIQDLKVKTYSHVLLSVPNIVANSVELRELLLELGEDVEE</sequence>
<feature type="region of interest" description="Disordered" evidence="2">
    <location>
        <begin position="227"/>
        <end position="257"/>
    </location>
</feature>
<dbReference type="InterPro" id="IPR028728">
    <property type="entry name" value="Astrin"/>
</dbReference>
<dbReference type="Proteomes" id="UP000288216">
    <property type="component" value="Unassembled WGS sequence"/>
</dbReference>
<dbReference type="GO" id="GO:0051988">
    <property type="term" value="P:regulation of attachment of spindle microtubules to kinetochore"/>
    <property type="evidence" value="ECO:0007669"/>
    <property type="project" value="InterPro"/>
</dbReference>
<gene>
    <name evidence="3" type="ORF">scyTo_0020247</name>
</gene>
<feature type="coiled-coil region" evidence="1">
    <location>
        <begin position="316"/>
        <end position="389"/>
    </location>
</feature>
<dbReference type="EMBL" id="BFAA01016088">
    <property type="protein sequence ID" value="GCB79787.1"/>
    <property type="molecule type" value="Genomic_DNA"/>
</dbReference>
<name>A0A401Q2X8_SCYTO</name>
<accession>A0A401Q2X8</accession>
<dbReference type="OrthoDB" id="5972338at2759"/>
<evidence type="ECO:0000313" key="4">
    <source>
        <dbReference type="Proteomes" id="UP000288216"/>
    </source>
</evidence>
<proteinExistence type="predicted"/>
<feature type="coiled-coil region" evidence="1">
    <location>
        <begin position="460"/>
        <end position="487"/>
    </location>
</feature>
<evidence type="ECO:0000313" key="3">
    <source>
        <dbReference type="EMBL" id="GCB79787.1"/>
    </source>
</evidence>
<dbReference type="GO" id="GO:0051301">
    <property type="term" value="P:cell division"/>
    <property type="evidence" value="ECO:0007669"/>
    <property type="project" value="InterPro"/>
</dbReference>
<keyword evidence="4" id="KW-1185">Reference proteome</keyword>
<dbReference type="PANTHER" id="PTHR15347:SF1">
    <property type="entry name" value="SPERM-ASSOCIATED ANTIGEN 5"/>
    <property type="match status" value="1"/>
</dbReference>